<evidence type="ECO:0000259" key="4">
    <source>
        <dbReference type="PROSITE" id="PS50949"/>
    </source>
</evidence>
<evidence type="ECO:0000313" key="5">
    <source>
        <dbReference type="EMBL" id="RIY42337.1"/>
    </source>
</evidence>
<evidence type="ECO:0000256" key="3">
    <source>
        <dbReference type="ARBA" id="ARBA00023163"/>
    </source>
</evidence>
<proteinExistence type="predicted"/>
<dbReference type="RefSeq" id="WP_114420437.1">
    <property type="nucleotide sequence ID" value="NZ_NQYH01000001.1"/>
</dbReference>
<dbReference type="GO" id="GO:0003700">
    <property type="term" value="F:DNA-binding transcription factor activity"/>
    <property type="evidence" value="ECO:0007669"/>
    <property type="project" value="InterPro"/>
</dbReference>
<sequence length="236" mass="27086">MASDNIANYPLTEQAYRTLRKAIVQCEFPPEERLRVDELSSRYGFSSSPVREALARLAEQGLVRSIENRGFRVAPLSIDGLKDLTRVRLLIETEALKDAMESGDDEWEERIVAASHSLRLAEQRLSDGPIALDESWSERHRAFHLAIYSGCSSPLLLNLIEQLFDNAERYRRYSARFRKAHRKKNQEHQLIMKAVLKRDKRAAVSLLKKHIRGTEQSVMESVLAMHEADQEMAIAR</sequence>
<evidence type="ECO:0000256" key="2">
    <source>
        <dbReference type="ARBA" id="ARBA00023125"/>
    </source>
</evidence>
<dbReference type="CDD" id="cd07377">
    <property type="entry name" value="WHTH_GntR"/>
    <property type="match status" value="1"/>
</dbReference>
<dbReference type="GO" id="GO:0003677">
    <property type="term" value="F:DNA binding"/>
    <property type="evidence" value="ECO:0007669"/>
    <property type="project" value="UniProtKB-KW"/>
</dbReference>
<name>A0A3A1Z1Q7_9BURK</name>
<gene>
    <name evidence="5" type="ORF">CJP73_02600</name>
</gene>
<dbReference type="PROSITE" id="PS50949">
    <property type="entry name" value="HTH_GNTR"/>
    <property type="match status" value="1"/>
</dbReference>
<dbReference type="PANTHER" id="PTHR43537:SF20">
    <property type="entry name" value="HTH-TYPE TRANSCRIPTIONAL REPRESSOR GLAR"/>
    <property type="match status" value="1"/>
</dbReference>
<dbReference type="InterPro" id="IPR000524">
    <property type="entry name" value="Tscrpt_reg_HTH_GntR"/>
</dbReference>
<dbReference type="InterPro" id="IPR011711">
    <property type="entry name" value="GntR_C"/>
</dbReference>
<evidence type="ECO:0000313" key="6">
    <source>
        <dbReference type="Proteomes" id="UP000266206"/>
    </source>
</evidence>
<dbReference type="SMART" id="SM00345">
    <property type="entry name" value="HTH_GNTR"/>
    <property type="match status" value="1"/>
</dbReference>
<reference evidence="5 6" key="1">
    <citation type="submission" date="2017-08" db="EMBL/GenBank/DDBJ databases">
        <title>Pusillimonas indicus sp. nov., a member of the family Alcaligenaceae isolated from surface seawater.</title>
        <authorList>
            <person name="Li J."/>
        </authorList>
    </citation>
    <scope>NUCLEOTIDE SEQUENCE [LARGE SCALE GENOMIC DNA]</scope>
    <source>
        <strain evidence="5 6">L52-1-41</strain>
    </source>
</reference>
<keyword evidence="2" id="KW-0238">DNA-binding</keyword>
<dbReference type="SUPFAM" id="SSF46785">
    <property type="entry name" value="Winged helix' DNA-binding domain"/>
    <property type="match status" value="1"/>
</dbReference>
<organism evidence="5 6">
    <name type="scientific">Neopusillimonas maritima</name>
    <dbReference type="NCBI Taxonomy" id="2026239"/>
    <lineage>
        <taxon>Bacteria</taxon>
        <taxon>Pseudomonadati</taxon>
        <taxon>Pseudomonadota</taxon>
        <taxon>Betaproteobacteria</taxon>
        <taxon>Burkholderiales</taxon>
        <taxon>Alcaligenaceae</taxon>
        <taxon>Neopusillimonas</taxon>
    </lineage>
</organism>
<comment type="caution">
    <text evidence="5">The sequence shown here is derived from an EMBL/GenBank/DDBJ whole genome shotgun (WGS) entry which is preliminary data.</text>
</comment>
<dbReference type="InterPro" id="IPR036388">
    <property type="entry name" value="WH-like_DNA-bd_sf"/>
</dbReference>
<keyword evidence="1" id="KW-0805">Transcription regulation</keyword>
<dbReference type="Pfam" id="PF00392">
    <property type="entry name" value="GntR"/>
    <property type="match status" value="1"/>
</dbReference>
<evidence type="ECO:0000256" key="1">
    <source>
        <dbReference type="ARBA" id="ARBA00023015"/>
    </source>
</evidence>
<dbReference type="EMBL" id="NQYH01000001">
    <property type="protein sequence ID" value="RIY42337.1"/>
    <property type="molecule type" value="Genomic_DNA"/>
</dbReference>
<dbReference type="Pfam" id="PF07729">
    <property type="entry name" value="FCD"/>
    <property type="match status" value="1"/>
</dbReference>
<dbReference type="SMART" id="SM00895">
    <property type="entry name" value="FCD"/>
    <property type="match status" value="1"/>
</dbReference>
<dbReference type="AlphaFoldDB" id="A0A3A1Z1Q7"/>
<dbReference type="Proteomes" id="UP000266206">
    <property type="component" value="Unassembled WGS sequence"/>
</dbReference>
<dbReference type="InterPro" id="IPR008920">
    <property type="entry name" value="TF_FadR/GntR_C"/>
</dbReference>
<dbReference type="SUPFAM" id="SSF48008">
    <property type="entry name" value="GntR ligand-binding domain-like"/>
    <property type="match status" value="1"/>
</dbReference>
<accession>A0A3A1Z1Q7</accession>
<dbReference type="OrthoDB" id="9799812at2"/>
<feature type="domain" description="HTH gntR-type" evidence="4">
    <location>
        <begin position="9"/>
        <end position="76"/>
    </location>
</feature>
<protein>
    <submittedName>
        <fullName evidence="5">GntR family transcriptional regulator</fullName>
    </submittedName>
</protein>
<dbReference type="InterPro" id="IPR036390">
    <property type="entry name" value="WH_DNA-bd_sf"/>
</dbReference>
<dbReference type="Gene3D" id="1.20.120.530">
    <property type="entry name" value="GntR ligand-binding domain-like"/>
    <property type="match status" value="1"/>
</dbReference>
<dbReference type="PANTHER" id="PTHR43537">
    <property type="entry name" value="TRANSCRIPTIONAL REGULATOR, GNTR FAMILY"/>
    <property type="match status" value="1"/>
</dbReference>
<keyword evidence="3" id="KW-0804">Transcription</keyword>
<dbReference type="Gene3D" id="1.10.10.10">
    <property type="entry name" value="Winged helix-like DNA-binding domain superfamily/Winged helix DNA-binding domain"/>
    <property type="match status" value="1"/>
</dbReference>